<proteinExistence type="predicted"/>
<gene>
    <name evidence="2" type="ORF">GSOID_T00006220001</name>
</gene>
<evidence type="ECO:0000313" key="3">
    <source>
        <dbReference type="Proteomes" id="UP000001307"/>
    </source>
</evidence>
<dbReference type="AlphaFoldDB" id="E4WU74"/>
<dbReference type="OrthoDB" id="10444185at2759"/>
<sequence length="167" mass="20336">MENIEKRRRIEAESSLTELQVEYTNLVIQHELVKKALNNAERLLNEEDSEEFFSDLSYSDSEGASTQYERLRADYHRLQSEYDELQDAFQRYREDTEQDFALEQDQKERIEKLEEDLLCTKNFNKELRSRLHELQDRCENEKFYKEKFREVTEDLIRKGIKVYTIIY</sequence>
<evidence type="ECO:0000313" key="2">
    <source>
        <dbReference type="EMBL" id="CBY07133.1"/>
    </source>
</evidence>
<dbReference type="EMBL" id="FN653016">
    <property type="protein sequence ID" value="CBY07133.1"/>
    <property type="molecule type" value="Genomic_DNA"/>
</dbReference>
<keyword evidence="3" id="KW-1185">Reference proteome</keyword>
<organism evidence="2">
    <name type="scientific">Oikopleura dioica</name>
    <name type="common">Tunicate</name>
    <dbReference type="NCBI Taxonomy" id="34765"/>
    <lineage>
        <taxon>Eukaryota</taxon>
        <taxon>Metazoa</taxon>
        <taxon>Chordata</taxon>
        <taxon>Tunicata</taxon>
        <taxon>Appendicularia</taxon>
        <taxon>Copelata</taxon>
        <taxon>Oikopleuridae</taxon>
        <taxon>Oikopleura</taxon>
    </lineage>
</organism>
<evidence type="ECO:0000256" key="1">
    <source>
        <dbReference type="SAM" id="Coils"/>
    </source>
</evidence>
<accession>E4WU74</accession>
<dbReference type="Proteomes" id="UP000001307">
    <property type="component" value="Unassembled WGS sequence"/>
</dbReference>
<protein>
    <submittedName>
        <fullName evidence="2">Uncharacterized protein</fullName>
    </submittedName>
</protein>
<keyword evidence="1" id="KW-0175">Coiled coil</keyword>
<reference evidence="2" key="1">
    <citation type="journal article" date="2010" name="Science">
        <title>Plasticity of animal genome architecture unmasked by rapid evolution of a pelagic tunicate.</title>
        <authorList>
            <person name="Denoeud F."/>
            <person name="Henriet S."/>
            <person name="Mungpakdee S."/>
            <person name="Aury J.M."/>
            <person name="Da Silva C."/>
            <person name="Brinkmann H."/>
            <person name="Mikhaleva J."/>
            <person name="Olsen L.C."/>
            <person name="Jubin C."/>
            <person name="Canestro C."/>
            <person name="Bouquet J.M."/>
            <person name="Danks G."/>
            <person name="Poulain J."/>
            <person name="Campsteijn C."/>
            <person name="Adamski M."/>
            <person name="Cross I."/>
            <person name="Yadetie F."/>
            <person name="Muffato M."/>
            <person name="Louis A."/>
            <person name="Butcher S."/>
            <person name="Tsagkogeorga G."/>
            <person name="Konrad A."/>
            <person name="Singh S."/>
            <person name="Jensen M.F."/>
            <person name="Cong E.H."/>
            <person name="Eikeseth-Otteraa H."/>
            <person name="Noel B."/>
            <person name="Anthouard V."/>
            <person name="Porcel B.M."/>
            <person name="Kachouri-Lafond R."/>
            <person name="Nishino A."/>
            <person name="Ugolini M."/>
            <person name="Chourrout P."/>
            <person name="Nishida H."/>
            <person name="Aasland R."/>
            <person name="Huzurbazar S."/>
            <person name="Westhof E."/>
            <person name="Delsuc F."/>
            <person name="Lehrach H."/>
            <person name="Reinhardt R."/>
            <person name="Weissenbach J."/>
            <person name="Roy S.W."/>
            <person name="Artiguenave F."/>
            <person name="Postlethwait J.H."/>
            <person name="Manak J.R."/>
            <person name="Thompson E.M."/>
            <person name="Jaillon O."/>
            <person name="Du Pasquier L."/>
            <person name="Boudinot P."/>
            <person name="Liberles D.A."/>
            <person name="Volff J.N."/>
            <person name="Philippe H."/>
            <person name="Lenhard B."/>
            <person name="Roest Crollius H."/>
            <person name="Wincker P."/>
            <person name="Chourrout D."/>
        </authorList>
    </citation>
    <scope>NUCLEOTIDE SEQUENCE [LARGE SCALE GENOMIC DNA]</scope>
</reference>
<feature type="coiled-coil region" evidence="1">
    <location>
        <begin position="30"/>
        <end position="130"/>
    </location>
</feature>
<dbReference type="InParanoid" id="E4WU74"/>
<name>E4WU74_OIKDI</name>